<dbReference type="EMBL" id="JAINVB010000001">
    <property type="protein sequence ID" value="MCK0084873.1"/>
    <property type="molecule type" value="Genomic_DNA"/>
</dbReference>
<protein>
    <submittedName>
        <fullName evidence="1">Uncharacterized protein</fullName>
    </submittedName>
</protein>
<dbReference type="Proteomes" id="UP001203136">
    <property type="component" value="Unassembled WGS sequence"/>
</dbReference>
<evidence type="ECO:0000313" key="2">
    <source>
        <dbReference type="Proteomes" id="UP001203136"/>
    </source>
</evidence>
<evidence type="ECO:0000313" key="1">
    <source>
        <dbReference type="EMBL" id="MCK0084873.1"/>
    </source>
</evidence>
<comment type="caution">
    <text evidence="1">The sequence shown here is derived from an EMBL/GenBank/DDBJ whole genome shotgun (WGS) entry which is preliminary data.</text>
</comment>
<proteinExistence type="predicted"/>
<gene>
    <name evidence="1" type="ORF">K5I21_03060</name>
</gene>
<dbReference type="AlphaFoldDB" id="A0AAW5EX76"/>
<accession>A0AAW5EX76</accession>
<name>A0AAW5EX76_CLOSY</name>
<organism evidence="1 2">
    <name type="scientific">Clostridium symbiosum</name>
    <name type="common">Bacteroides symbiosus</name>
    <dbReference type="NCBI Taxonomy" id="1512"/>
    <lineage>
        <taxon>Bacteria</taxon>
        <taxon>Bacillati</taxon>
        <taxon>Bacillota</taxon>
        <taxon>Clostridia</taxon>
        <taxon>Lachnospirales</taxon>
        <taxon>Lachnospiraceae</taxon>
        <taxon>Otoolea</taxon>
    </lineage>
</organism>
<reference evidence="1" key="1">
    <citation type="journal article" date="2022" name="Cell Host Microbe">
        <title>Colonization of the live biotherapeutic product VE303 and modulation of the microbiota and metabolites in healthy volunteers.</title>
        <authorList>
            <person name="Dsouza M."/>
            <person name="Menon R."/>
            <person name="Crossette E."/>
            <person name="Bhattarai S.K."/>
            <person name="Schneider J."/>
            <person name="Kim Y.G."/>
            <person name="Reddy S."/>
            <person name="Caballero S."/>
            <person name="Felix C."/>
            <person name="Cornacchione L."/>
            <person name="Hendrickson J."/>
            <person name="Watson A.R."/>
            <person name="Minot S.S."/>
            <person name="Greenfield N."/>
            <person name="Schopf L."/>
            <person name="Szabady R."/>
            <person name="Patarroyo J."/>
            <person name="Smith W."/>
            <person name="Harrison P."/>
            <person name="Kuijper E.J."/>
            <person name="Kelly C.P."/>
            <person name="Olle B."/>
            <person name="Bobilev D."/>
            <person name="Silber J.L."/>
            <person name="Bucci V."/>
            <person name="Roberts B."/>
            <person name="Faith J."/>
            <person name="Norman J.M."/>
        </authorList>
    </citation>
    <scope>NUCLEOTIDE SEQUENCE</scope>
    <source>
        <strain evidence="1">VE303-04</strain>
    </source>
</reference>
<dbReference type="RefSeq" id="WP_009296793.1">
    <property type="nucleotide sequence ID" value="NZ_CABHNX010000011.1"/>
</dbReference>
<sequence>MSIENLIENGGRVRNGPGRPGLLLPEGKAHPCDFVILRGFEQLYMGIDADGECQIPEKNPSAVYVKRQENLLLIKRLLLS</sequence>